<dbReference type="InterPro" id="IPR002912">
    <property type="entry name" value="ACT_dom"/>
</dbReference>
<dbReference type="Proteomes" id="UP000628840">
    <property type="component" value="Unassembled WGS sequence"/>
</dbReference>
<organism evidence="3 4">
    <name type="scientific">Halarchaeum grantii</name>
    <dbReference type="NCBI Taxonomy" id="1193105"/>
    <lineage>
        <taxon>Archaea</taxon>
        <taxon>Methanobacteriati</taxon>
        <taxon>Methanobacteriota</taxon>
        <taxon>Stenosarchaea group</taxon>
        <taxon>Halobacteria</taxon>
        <taxon>Halobacteriales</taxon>
        <taxon>Halobacteriaceae</taxon>
    </lineage>
</organism>
<proteinExistence type="predicted"/>
<dbReference type="SUPFAM" id="SSF55021">
    <property type="entry name" value="ACT-like"/>
    <property type="match status" value="1"/>
</dbReference>
<evidence type="ECO:0000313" key="4">
    <source>
        <dbReference type="Proteomes" id="UP000628840"/>
    </source>
</evidence>
<keyword evidence="4" id="KW-1185">Reference proteome</keyword>
<dbReference type="InterPro" id="IPR045865">
    <property type="entry name" value="ACT-like_dom_sf"/>
</dbReference>
<dbReference type="PROSITE" id="PS51671">
    <property type="entry name" value="ACT"/>
    <property type="match status" value="1"/>
</dbReference>
<comment type="caution">
    <text evidence="3">The sequence shown here is derived from an EMBL/GenBank/DDBJ whole genome shotgun (WGS) entry which is preliminary data.</text>
</comment>
<accession>A0A830F354</accession>
<feature type="domain" description="ACT" evidence="2">
    <location>
        <begin position="137"/>
        <end position="207"/>
    </location>
</feature>
<sequence length="207" mass="22364">MPLATDGEAKKPAVVRAGGTGRGAERATPQRFTAHDVPPGVFEDIMRKFEGSPGQQAVIRLLLERGFSVNDEGRVVSGSIEIANTQLAQEVGVDRRVVDSTTDAILADEELRRIFQNISQIPSLMDLAPVLDLTVVTVAVHDADDPGLVAQVTGLLAEHEISIRQTISEDPEFTDEPRLYLVVADDLPGDVVTELMALPFVRSVELS</sequence>
<evidence type="ECO:0000256" key="1">
    <source>
        <dbReference type="SAM" id="MobiDB-lite"/>
    </source>
</evidence>
<evidence type="ECO:0000259" key="2">
    <source>
        <dbReference type="PROSITE" id="PS51671"/>
    </source>
</evidence>
<feature type="region of interest" description="Disordered" evidence="1">
    <location>
        <begin position="1"/>
        <end position="27"/>
    </location>
</feature>
<gene>
    <name evidence="3" type="ORF">GCM10009037_18170</name>
</gene>
<reference evidence="3 4" key="1">
    <citation type="journal article" date="2019" name="Int. J. Syst. Evol. Microbiol.">
        <title>The Global Catalogue of Microorganisms (GCM) 10K type strain sequencing project: providing services to taxonomists for standard genome sequencing and annotation.</title>
        <authorList>
            <consortium name="The Broad Institute Genomics Platform"/>
            <consortium name="The Broad Institute Genome Sequencing Center for Infectious Disease"/>
            <person name="Wu L."/>
            <person name="Ma J."/>
        </authorList>
    </citation>
    <scope>NUCLEOTIDE SEQUENCE [LARGE SCALE GENOMIC DNA]</scope>
    <source>
        <strain evidence="3 4">JCM 19585</strain>
    </source>
</reference>
<evidence type="ECO:0000313" key="3">
    <source>
        <dbReference type="EMBL" id="GGL34920.1"/>
    </source>
</evidence>
<protein>
    <submittedName>
        <fullName evidence="3">Amino acid-binding protein</fullName>
    </submittedName>
</protein>
<dbReference type="AlphaFoldDB" id="A0A830F354"/>
<dbReference type="Gene3D" id="3.30.70.260">
    <property type="match status" value="1"/>
</dbReference>
<dbReference type="EMBL" id="BMPF01000002">
    <property type="protein sequence ID" value="GGL34920.1"/>
    <property type="molecule type" value="Genomic_DNA"/>
</dbReference>
<name>A0A830F354_9EURY</name>